<keyword evidence="2" id="KW-1185">Reference proteome</keyword>
<organism evidence="1 2">
    <name type="scientific">Bauhinia variegata</name>
    <name type="common">Purple orchid tree</name>
    <name type="synonym">Phanera variegata</name>
    <dbReference type="NCBI Taxonomy" id="167791"/>
    <lineage>
        <taxon>Eukaryota</taxon>
        <taxon>Viridiplantae</taxon>
        <taxon>Streptophyta</taxon>
        <taxon>Embryophyta</taxon>
        <taxon>Tracheophyta</taxon>
        <taxon>Spermatophyta</taxon>
        <taxon>Magnoliopsida</taxon>
        <taxon>eudicotyledons</taxon>
        <taxon>Gunneridae</taxon>
        <taxon>Pentapetalae</taxon>
        <taxon>rosids</taxon>
        <taxon>fabids</taxon>
        <taxon>Fabales</taxon>
        <taxon>Fabaceae</taxon>
        <taxon>Cercidoideae</taxon>
        <taxon>Cercideae</taxon>
        <taxon>Bauhiniinae</taxon>
        <taxon>Bauhinia</taxon>
    </lineage>
</organism>
<dbReference type="Proteomes" id="UP000828941">
    <property type="component" value="Chromosome 6"/>
</dbReference>
<comment type="caution">
    <text evidence="1">The sequence shown here is derived from an EMBL/GenBank/DDBJ whole genome shotgun (WGS) entry which is preliminary data.</text>
</comment>
<reference evidence="1 2" key="1">
    <citation type="journal article" date="2022" name="DNA Res.">
        <title>Chromosomal-level genome assembly of the orchid tree Bauhinia variegata (Leguminosae; Cercidoideae) supports the allotetraploid origin hypothesis of Bauhinia.</title>
        <authorList>
            <person name="Zhong Y."/>
            <person name="Chen Y."/>
            <person name="Zheng D."/>
            <person name="Pang J."/>
            <person name="Liu Y."/>
            <person name="Luo S."/>
            <person name="Meng S."/>
            <person name="Qian L."/>
            <person name="Wei D."/>
            <person name="Dai S."/>
            <person name="Zhou R."/>
        </authorList>
    </citation>
    <scope>NUCLEOTIDE SEQUENCE [LARGE SCALE GENOMIC DNA]</scope>
    <source>
        <strain evidence="1">BV-YZ2020</strain>
    </source>
</reference>
<sequence length="80" mass="8907">MKQREEGFLGRKAPSKRYIQFGSRNLTTLTASSVSQYNSFSSAVGGLLLSAAIEKLKLWAPVINFCFWEAHNCIIHDGKS</sequence>
<proteinExistence type="predicted"/>
<name>A0ACB9NHS0_BAUVA</name>
<dbReference type="EMBL" id="CM039431">
    <property type="protein sequence ID" value="KAI4335982.1"/>
    <property type="molecule type" value="Genomic_DNA"/>
</dbReference>
<accession>A0ACB9NHS0</accession>
<evidence type="ECO:0000313" key="1">
    <source>
        <dbReference type="EMBL" id="KAI4335982.1"/>
    </source>
</evidence>
<protein>
    <submittedName>
        <fullName evidence="1">Uncharacterized protein</fullName>
    </submittedName>
</protein>
<gene>
    <name evidence="1" type="ORF">L6164_014566</name>
</gene>
<evidence type="ECO:0000313" key="2">
    <source>
        <dbReference type="Proteomes" id="UP000828941"/>
    </source>
</evidence>